<evidence type="ECO:0000256" key="4">
    <source>
        <dbReference type="RuleBase" id="RU003887"/>
    </source>
</evidence>
<protein>
    <recommendedName>
        <fullName evidence="4">Pseudouridine synthase</fullName>
        <ecNumber evidence="4">5.4.99.-</ecNumber>
    </recommendedName>
</protein>
<evidence type="ECO:0000256" key="1">
    <source>
        <dbReference type="ARBA" id="ARBA00008348"/>
    </source>
</evidence>
<dbReference type="GO" id="GO:0120159">
    <property type="term" value="F:rRNA pseudouridine synthase activity"/>
    <property type="evidence" value="ECO:0007669"/>
    <property type="project" value="UniProtKB-ARBA"/>
</dbReference>
<dbReference type="AlphaFoldDB" id="A0A1G8KJR1"/>
<evidence type="ECO:0000256" key="3">
    <source>
        <dbReference type="PROSITE-ProRule" id="PRU00182"/>
    </source>
</evidence>
<name>A0A1G8KJR1_9CLOT</name>
<evidence type="ECO:0000259" key="5">
    <source>
        <dbReference type="SMART" id="SM00363"/>
    </source>
</evidence>
<dbReference type="Gene3D" id="3.10.290.10">
    <property type="entry name" value="RNA-binding S4 domain"/>
    <property type="match status" value="1"/>
</dbReference>
<dbReference type="EC" id="5.4.99.-" evidence="4"/>
<evidence type="ECO:0000313" key="6">
    <source>
        <dbReference type="EMBL" id="SDI43644.1"/>
    </source>
</evidence>
<dbReference type="EMBL" id="FNDZ01000002">
    <property type="protein sequence ID" value="SDI43644.1"/>
    <property type="molecule type" value="Genomic_DNA"/>
</dbReference>
<dbReference type="SUPFAM" id="SSF55174">
    <property type="entry name" value="Alpha-L RNA-binding motif"/>
    <property type="match status" value="1"/>
</dbReference>
<dbReference type="RefSeq" id="WP_051651757.1">
    <property type="nucleotide sequence ID" value="NZ_FNDZ01000002.1"/>
</dbReference>
<dbReference type="SMART" id="SM00363">
    <property type="entry name" value="S4"/>
    <property type="match status" value="1"/>
</dbReference>
<feature type="domain" description="RNA-binding S4" evidence="5">
    <location>
        <begin position="1"/>
        <end position="64"/>
    </location>
</feature>
<sequence length="234" mass="26577">MRINKLLSNYGYCSRKEVNQHIREGAILVNGVPAFEGQWVTEEDSILFLGEPVKKKPSIYYLYHKPPGVICTLEKEEKNGLASRLPLSQYAFPVGRLDKDSEGLLLFTNDGDLAQKLLHGEGQVEKEYHVTVKSPISDDILRKMSEGVDIGIGITKPCQVKRLDEYSYSIILTEGMNRQIRRMAGHFGHEVIFLKRIRILSLTLSDLKPDEMRALTKNEVKDLYLSTDALPIEE</sequence>
<dbReference type="InterPro" id="IPR042092">
    <property type="entry name" value="PsdUridine_s_RsuA/RluB/E/F_cat"/>
</dbReference>
<reference evidence="6 7" key="1">
    <citation type="submission" date="2016-10" db="EMBL/GenBank/DDBJ databases">
        <authorList>
            <person name="de Groot N.N."/>
        </authorList>
    </citation>
    <scope>NUCLEOTIDE SEQUENCE [LARGE SCALE GENOMIC DNA]</scope>
    <source>
        <strain evidence="6 7">CGMCC 1.5058</strain>
    </source>
</reference>
<keyword evidence="2 4" id="KW-0413">Isomerase</keyword>
<dbReference type="FunFam" id="3.30.70.1560:FF:000002">
    <property type="entry name" value="Pseudouridine synthase"/>
    <property type="match status" value="1"/>
</dbReference>
<dbReference type="PANTHER" id="PTHR47683:SF2">
    <property type="entry name" value="RNA-BINDING S4 DOMAIN-CONTAINING PROTEIN"/>
    <property type="match status" value="1"/>
</dbReference>
<dbReference type="InterPro" id="IPR000748">
    <property type="entry name" value="PsdUridine_synth_RsuA/RluB/E/F"/>
</dbReference>
<dbReference type="PANTHER" id="PTHR47683">
    <property type="entry name" value="PSEUDOURIDINE SYNTHASE FAMILY PROTEIN-RELATED"/>
    <property type="match status" value="1"/>
</dbReference>
<dbReference type="InterPro" id="IPR018496">
    <property type="entry name" value="PsdUridine_synth_RsuA/RluB_CS"/>
</dbReference>
<dbReference type="SUPFAM" id="SSF55120">
    <property type="entry name" value="Pseudouridine synthase"/>
    <property type="match status" value="1"/>
</dbReference>
<gene>
    <name evidence="6" type="ORF">SAMN05421804_102341</name>
</gene>
<dbReference type="InterPro" id="IPR036986">
    <property type="entry name" value="S4_RNA-bd_sf"/>
</dbReference>
<dbReference type="Proteomes" id="UP000183255">
    <property type="component" value="Unassembled WGS sequence"/>
</dbReference>
<dbReference type="NCBIfam" id="TIGR00093">
    <property type="entry name" value="pseudouridine synthase"/>
    <property type="match status" value="1"/>
</dbReference>
<dbReference type="InterPro" id="IPR020094">
    <property type="entry name" value="TruA/RsuA/RluB/E/F_N"/>
</dbReference>
<dbReference type="GO" id="GO:0003723">
    <property type="term" value="F:RNA binding"/>
    <property type="evidence" value="ECO:0007669"/>
    <property type="project" value="UniProtKB-KW"/>
</dbReference>
<accession>A0A1G8KJR1</accession>
<dbReference type="Gene3D" id="3.30.70.580">
    <property type="entry name" value="Pseudouridine synthase I, catalytic domain, N-terminal subdomain"/>
    <property type="match status" value="1"/>
</dbReference>
<proteinExistence type="inferred from homology"/>
<evidence type="ECO:0000256" key="2">
    <source>
        <dbReference type="ARBA" id="ARBA00023235"/>
    </source>
</evidence>
<dbReference type="InterPro" id="IPR020103">
    <property type="entry name" value="PsdUridine_synth_cat_dom_sf"/>
</dbReference>
<keyword evidence="3" id="KW-0694">RNA-binding</keyword>
<dbReference type="Gene3D" id="3.30.70.1560">
    <property type="entry name" value="Alpha-L RNA-binding motif"/>
    <property type="match status" value="1"/>
</dbReference>
<dbReference type="CDD" id="cd00165">
    <property type="entry name" value="S4"/>
    <property type="match status" value="1"/>
</dbReference>
<dbReference type="PROSITE" id="PS50889">
    <property type="entry name" value="S4"/>
    <property type="match status" value="1"/>
</dbReference>
<comment type="similarity">
    <text evidence="1 4">Belongs to the pseudouridine synthase RsuA family.</text>
</comment>
<dbReference type="InterPro" id="IPR006145">
    <property type="entry name" value="PsdUridine_synth_RsuA/RluA"/>
</dbReference>
<dbReference type="Pfam" id="PF01479">
    <property type="entry name" value="S4"/>
    <property type="match status" value="1"/>
</dbReference>
<dbReference type="PROSITE" id="PS01149">
    <property type="entry name" value="PSI_RSU"/>
    <property type="match status" value="1"/>
</dbReference>
<dbReference type="InterPro" id="IPR050343">
    <property type="entry name" value="RsuA_PseudoU_synthase"/>
</dbReference>
<evidence type="ECO:0000313" key="7">
    <source>
        <dbReference type="Proteomes" id="UP000183255"/>
    </source>
</evidence>
<dbReference type="Pfam" id="PF00849">
    <property type="entry name" value="PseudoU_synth_2"/>
    <property type="match status" value="1"/>
</dbReference>
<organism evidence="6 7">
    <name type="scientific">Proteiniclasticum ruminis</name>
    <dbReference type="NCBI Taxonomy" id="398199"/>
    <lineage>
        <taxon>Bacteria</taxon>
        <taxon>Bacillati</taxon>
        <taxon>Bacillota</taxon>
        <taxon>Clostridia</taxon>
        <taxon>Eubacteriales</taxon>
        <taxon>Clostridiaceae</taxon>
        <taxon>Proteiniclasticum</taxon>
    </lineage>
</organism>
<dbReference type="GO" id="GO:0000455">
    <property type="term" value="P:enzyme-directed rRNA pseudouridine synthesis"/>
    <property type="evidence" value="ECO:0007669"/>
    <property type="project" value="UniProtKB-ARBA"/>
</dbReference>
<dbReference type="InterPro" id="IPR002942">
    <property type="entry name" value="S4_RNA-bd"/>
</dbReference>